<feature type="region of interest" description="Disordered" evidence="1">
    <location>
        <begin position="62"/>
        <end position="93"/>
    </location>
</feature>
<dbReference type="InParanoid" id="A0A5C3PJL5"/>
<dbReference type="AlphaFoldDB" id="A0A5C3PJL5"/>
<protein>
    <submittedName>
        <fullName evidence="2">Uncharacterized protein</fullName>
    </submittedName>
</protein>
<evidence type="ECO:0000313" key="3">
    <source>
        <dbReference type="Proteomes" id="UP000308197"/>
    </source>
</evidence>
<feature type="compositionally biased region" description="Basic residues" evidence="1">
    <location>
        <begin position="73"/>
        <end position="83"/>
    </location>
</feature>
<organism evidence="2 3">
    <name type="scientific">Polyporus arcularius HHB13444</name>
    <dbReference type="NCBI Taxonomy" id="1314778"/>
    <lineage>
        <taxon>Eukaryota</taxon>
        <taxon>Fungi</taxon>
        <taxon>Dikarya</taxon>
        <taxon>Basidiomycota</taxon>
        <taxon>Agaricomycotina</taxon>
        <taxon>Agaricomycetes</taxon>
        <taxon>Polyporales</taxon>
        <taxon>Polyporaceae</taxon>
        <taxon>Polyporus</taxon>
    </lineage>
</organism>
<accession>A0A5C3PJL5</accession>
<keyword evidence="3" id="KW-1185">Reference proteome</keyword>
<dbReference type="EMBL" id="ML211113">
    <property type="protein sequence ID" value="TFK88420.1"/>
    <property type="molecule type" value="Genomic_DNA"/>
</dbReference>
<gene>
    <name evidence="2" type="ORF">K466DRAFT_73688</name>
</gene>
<dbReference type="Proteomes" id="UP000308197">
    <property type="component" value="Unassembled WGS sequence"/>
</dbReference>
<evidence type="ECO:0000313" key="2">
    <source>
        <dbReference type="EMBL" id="TFK88420.1"/>
    </source>
</evidence>
<name>A0A5C3PJL5_9APHY</name>
<reference evidence="2 3" key="1">
    <citation type="journal article" date="2019" name="Nat. Ecol. Evol.">
        <title>Megaphylogeny resolves global patterns of mushroom evolution.</title>
        <authorList>
            <person name="Varga T."/>
            <person name="Krizsan K."/>
            <person name="Foldi C."/>
            <person name="Dima B."/>
            <person name="Sanchez-Garcia M."/>
            <person name="Sanchez-Ramirez S."/>
            <person name="Szollosi G.J."/>
            <person name="Szarkandi J.G."/>
            <person name="Papp V."/>
            <person name="Albert L."/>
            <person name="Andreopoulos W."/>
            <person name="Angelini C."/>
            <person name="Antonin V."/>
            <person name="Barry K.W."/>
            <person name="Bougher N.L."/>
            <person name="Buchanan P."/>
            <person name="Buyck B."/>
            <person name="Bense V."/>
            <person name="Catcheside P."/>
            <person name="Chovatia M."/>
            <person name="Cooper J."/>
            <person name="Damon W."/>
            <person name="Desjardin D."/>
            <person name="Finy P."/>
            <person name="Geml J."/>
            <person name="Haridas S."/>
            <person name="Hughes K."/>
            <person name="Justo A."/>
            <person name="Karasinski D."/>
            <person name="Kautmanova I."/>
            <person name="Kiss B."/>
            <person name="Kocsube S."/>
            <person name="Kotiranta H."/>
            <person name="LaButti K.M."/>
            <person name="Lechner B.E."/>
            <person name="Liimatainen K."/>
            <person name="Lipzen A."/>
            <person name="Lukacs Z."/>
            <person name="Mihaltcheva S."/>
            <person name="Morgado L.N."/>
            <person name="Niskanen T."/>
            <person name="Noordeloos M.E."/>
            <person name="Ohm R.A."/>
            <person name="Ortiz-Santana B."/>
            <person name="Ovrebo C."/>
            <person name="Racz N."/>
            <person name="Riley R."/>
            <person name="Savchenko A."/>
            <person name="Shiryaev A."/>
            <person name="Soop K."/>
            <person name="Spirin V."/>
            <person name="Szebenyi C."/>
            <person name="Tomsovsky M."/>
            <person name="Tulloss R.E."/>
            <person name="Uehling J."/>
            <person name="Grigoriev I.V."/>
            <person name="Vagvolgyi C."/>
            <person name="Papp T."/>
            <person name="Martin F.M."/>
            <person name="Miettinen O."/>
            <person name="Hibbett D.S."/>
            <person name="Nagy L.G."/>
        </authorList>
    </citation>
    <scope>NUCLEOTIDE SEQUENCE [LARGE SCALE GENOMIC DNA]</scope>
    <source>
        <strain evidence="2 3">HHB13444</strain>
    </source>
</reference>
<sequence length="155" mass="16900">MDNLVQQPPTRCPGSTFPTGLEASWAAERQGGCGDEPRRSLRRYFLMHKSLEAAASGVRRGDLGFLPGPGARATRRSRGKTPRGQHTARGPSTSATRFFCSISSPGAVNTRLAQYYRGSSPGVNHRPWCFSAAICHSPLAHCCRKRPLSRRAQCC</sequence>
<proteinExistence type="predicted"/>
<evidence type="ECO:0000256" key="1">
    <source>
        <dbReference type="SAM" id="MobiDB-lite"/>
    </source>
</evidence>